<dbReference type="InterPro" id="IPR036249">
    <property type="entry name" value="Thioredoxin-like_sf"/>
</dbReference>
<keyword evidence="9" id="KW-1185">Reference proteome</keyword>
<dbReference type="Pfam" id="PF08534">
    <property type="entry name" value="Redoxin"/>
    <property type="match status" value="1"/>
</dbReference>
<dbReference type="AlphaFoldDB" id="A0A518D5E8"/>
<dbReference type="InterPro" id="IPR013766">
    <property type="entry name" value="Thioredoxin_domain"/>
</dbReference>
<gene>
    <name evidence="8" type="ORF">Pla175_00470</name>
</gene>
<dbReference type="GO" id="GO:0016491">
    <property type="term" value="F:oxidoreductase activity"/>
    <property type="evidence" value="ECO:0007669"/>
    <property type="project" value="InterPro"/>
</dbReference>
<feature type="domain" description="Thioredoxin" evidence="7">
    <location>
        <begin position="47"/>
        <end position="234"/>
    </location>
</feature>
<keyword evidence="6" id="KW-0732">Signal</keyword>
<dbReference type="PROSITE" id="PS00194">
    <property type="entry name" value="THIOREDOXIN_1"/>
    <property type="match status" value="1"/>
</dbReference>
<dbReference type="SUPFAM" id="SSF52833">
    <property type="entry name" value="Thioredoxin-like"/>
    <property type="match status" value="1"/>
</dbReference>
<dbReference type="KEGG" id="pnd:Pla175_00470"/>
<keyword evidence="4" id="KW-0676">Redox-active center</keyword>
<dbReference type="PANTHER" id="PTHR42852:SF6">
    <property type="entry name" value="THIOL:DISULFIDE INTERCHANGE PROTEIN DSBE"/>
    <property type="match status" value="1"/>
</dbReference>
<name>A0A518D5E8_9BACT</name>
<dbReference type="Gene3D" id="3.40.30.10">
    <property type="entry name" value="Glutaredoxin"/>
    <property type="match status" value="1"/>
</dbReference>
<keyword evidence="3" id="KW-1015">Disulfide bond</keyword>
<dbReference type="Proteomes" id="UP000317429">
    <property type="component" value="Chromosome"/>
</dbReference>
<dbReference type="InterPro" id="IPR013740">
    <property type="entry name" value="Redoxin"/>
</dbReference>
<dbReference type="InterPro" id="IPR050553">
    <property type="entry name" value="Thioredoxin_ResA/DsbE_sf"/>
</dbReference>
<feature type="region of interest" description="Disordered" evidence="5">
    <location>
        <begin position="125"/>
        <end position="153"/>
    </location>
</feature>
<evidence type="ECO:0000259" key="7">
    <source>
        <dbReference type="PROSITE" id="PS51352"/>
    </source>
</evidence>
<evidence type="ECO:0000256" key="3">
    <source>
        <dbReference type="ARBA" id="ARBA00023157"/>
    </source>
</evidence>
<protein>
    <submittedName>
        <fullName evidence="8">Thiol-disulfide oxidoreductase</fullName>
    </submittedName>
</protein>
<evidence type="ECO:0000256" key="5">
    <source>
        <dbReference type="SAM" id="MobiDB-lite"/>
    </source>
</evidence>
<dbReference type="CDD" id="cd02966">
    <property type="entry name" value="TlpA_like_family"/>
    <property type="match status" value="1"/>
</dbReference>
<comment type="subcellular location">
    <subcellularLocation>
        <location evidence="1">Cell envelope</location>
    </subcellularLocation>
</comment>
<feature type="signal peptide" evidence="6">
    <location>
        <begin position="1"/>
        <end position="23"/>
    </location>
</feature>
<dbReference type="GO" id="GO:0017004">
    <property type="term" value="P:cytochrome complex assembly"/>
    <property type="evidence" value="ECO:0007669"/>
    <property type="project" value="UniProtKB-KW"/>
</dbReference>
<dbReference type="RefSeq" id="WP_197527171.1">
    <property type="nucleotide sequence ID" value="NZ_CP036291.1"/>
</dbReference>
<evidence type="ECO:0000256" key="6">
    <source>
        <dbReference type="SAM" id="SignalP"/>
    </source>
</evidence>
<evidence type="ECO:0000256" key="2">
    <source>
        <dbReference type="ARBA" id="ARBA00022748"/>
    </source>
</evidence>
<dbReference type="PANTHER" id="PTHR42852">
    <property type="entry name" value="THIOL:DISULFIDE INTERCHANGE PROTEIN DSBE"/>
    <property type="match status" value="1"/>
</dbReference>
<reference evidence="8 9" key="1">
    <citation type="submission" date="2019-02" db="EMBL/GenBank/DDBJ databases">
        <title>Deep-cultivation of Planctomycetes and their phenomic and genomic characterization uncovers novel biology.</title>
        <authorList>
            <person name="Wiegand S."/>
            <person name="Jogler M."/>
            <person name="Boedeker C."/>
            <person name="Pinto D."/>
            <person name="Vollmers J."/>
            <person name="Rivas-Marin E."/>
            <person name="Kohn T."/>
            <person name="Peeters S.H."/>
            <person name="Heuer A."/>
            <person name="Rast P."/>
            <person name="Oberbeckmann S."/>
            <person name="Bunk B."/>
            <person name="Jeske O."/>
            <person name="Meyerdierks A."/>
            <person name="Storesund J.E."/>
            <person name="Kallscheuer N."/>
            <person name="Luecker S."/>
            <person name="Lage O.M."/>
            <person name="Pohl T."/>
            <person name="Merkel B.J."/>
            <person name="Hornburger P."/>
            <person name="Mueller R.-W."/>
            <person name="Bruemmer F."/>
            <person name="Labrenz M."/>
            <person name="Spormann A.M."/>
            <person name="Op den Camp H."/>
            <person name="Overmann J."/>
            <person name="Amann R."/>
            <person name="Jetten M.S.M."/>
            <person name="Mascher T."/>
            <person name="Medema M.H."/>
            <person name="Devos D.P."/>
            <person name="Kaster A.-K."/>
            <person name="Ovreas L."/>
            <person name="Rohde M."/>
            <person name="Galperin M.Y."/>
            <person name="Jogler C."/>
        </authorList>
    </citation>
    <scope>NUCLEOTIDE SEQUENCE [LARGE SCALE GENOMIC DNA]</scope>
    <source>
        <strain evidence="8 9">Pla175</strain>
    </source>
</reference>
<dbReference type="EMBL" id="CP036291">
    <property type="protein sequence ID" value="QDU86697.1"/>
    <property type="molecule type" value="Genomic_DNA"/>
</dbReference>
<organism evidence="8 9">
    <name type="scientific">Pirellulimonas nuda</name>
    <dbReference type="NCBI Taxonomy" id="2528009"/>
    <lineage>
        <taxon>Bacteria</taxon>
        <taxon>Pseudomonadati</taxon>
        <taxon>Planctomycetota</taxon>
        <taxon>Planctomycetia</taxon>
        <taxon>Pirellulales</taxon>
        <taxon>Lacipirellulaceae</taxon>
        <taxon>Pirellulimonas</taxon>
    </lineage>
</organism>
<dbReference type="InterPro" id="IPR017937">
    <property type="entry name" value="Thioredoxin_CS"/>
</dbReference>
<evidence type="ECO:0000256" key="4">
    <source>
        <dbReference type="ARBA" id="ARBA00023284"/>
    </source>
</evidence>
<dbReference type="GO" id="GO:0030313">
    <property type="term" value="C:cell envelope"/>
    <property type="evidence" value="ECO:0007669"/>
    <property type="project" value="UniProtKB-SubCell"/>
</dbReference>
<dbReference type="PROSITE" id="PS51352">
    <property type="entry name" value="THIOREDOXIN_2"/>
    <property type="match status" value="1"/>
</dbReference>
<evidence type="ECO:0000256" key="1">
    <source>
        <dbReference type="ARBA" id="ARBA00004196"/>
    </source>
</evidence>
<evidence type="ECO:0000313" key="8">
    <source>
        <dbReference type="EMBL" id="QDU86697.1"/>
    </source>
</evidence>
<proteinExistence type="predicted"/>
<sequence length="416" mass="44351" precursor="true">MRTALFRNLLAFFLIATAGGARLAEAADAGAAPEGNASAEPGPSKPLTIGSPAPGIDIEHWLTNGNGRFEPVTKLEPGHVYVVEFWATWCGPCVASMPHLAELQRRYADRGVTIISITGEPLEKVEPSLERPFRKPASKQAEAAEAETGQPAGPTTYAELTSAYCLTSDPDSSVANDYLYAAGQELIPCAFIVGKDARVEWIGIPSEMDEPLEAVVTDAWDRDAFKRLFDAKRAFEAGIVQVRRLAGQGKGDEAIALLESLIENAPEEDMARSAEGLRGGIVMTDFSATARVDRAAAAKRFTDYAASEHYSPSLLVGFVRVSTPHVRPGVAGGQELAAVLAERVEPLLETGKAPRGLDAVYAMLLAEKGEHDRAITMLQEAVAAAGNTPMKALLQRRLDELTKAKEEAEAAAAPSS</sequence>
<accession>A0A518D5E8</accession>
<feature type="chain" id="PRO_5022146017" evidence="6">
    <location>
        <begin position="24"/>
        <end position="416"/>
    </location>
</feature>
<evidence type="ECO:0000313" key="9">
    <source>
        <dbReference type="Proteomes" id="UP000317429"/>
    </source>
</evidence>
<keyword evidence="2" id="KW-0201">Cytochrome c-type biogenesis</keyword>